<dbReference type="OrthoDB" id="9103179at2"/>
<evidence type="ECO:0000313" key="3">
    <source>
        <dbReference type="EMBL" id="MDQ6405953.1"/>
    </source>
</evidence>
<gene>
    <name evidence="1" type="ORF">FSO04_37045</name>
    <name evidence="3" type="ORF">NIE36_01855</name>
    <name evidence="2" type="ORF">OSB80_01860</name>
</gene>
<dbReference type="RefSeq" id="WP_154566449.1">
    <property type="nucleotide sequence ID" value="NZ_JAMXWF010000001.1"/>
</dbReference>
<evidence type="ECO:0000313" key="5">
    <source>
        <dbReference type="Proteomes" id="UP001209412"/>
    </source>
</evidence>
<dbReference type="EMBL" id="JAMXWF010000001">
    <property type="protein sequence ID" value="MDQ6405953.1"/>
    <property type="molecule type" value="Genomic_DNA"/>
</dbReference>
<dbReference type="Proteomes" id="UP001242288">
    <property type="component" value="Unassembled WGS sequence"/>
</dbReference>
<protein>
    <submittedName>
        <fullName evidence="1">Uncharacterized protein</fullName>
    </submittedName>
</protein>
<sequence>MNPRGFTDRAGPLAARLFPRAPSVTRCARCLAVLAADASEHGGRIICDGIDFRSKLAERQLANFALIKEIFPISTIFENISVDLEGFLLHLYFCVRLRFSICH</sequence>
<dbReference type="Proteomes" id="UP000463700">
    <property type="component" value="Unassembled WGS sequence"/>
</dbReference>
<dbReference type="Proteomes" id="UP001209412">
    <property type="component" value="Unassembled WGS sequence"/>
</dbReference>
<reference evidence="3" key="2">
    <citation type="submission" date="2022-06" db="EMBL/GenBank/DDBJ databases">
        <title>PHB producers.</title>
        <authorList>
            <person name="Besaury L."/>
        </authorList>
    </citation>
    <scope>NUCLEOTIDE SEQUENCE</scope>
    <source>
        <strain evidence="2 5">SEWS6</strain>
    </source>
</reference>
<name>A0A6N6W3Z7_9BURK</name>
<proteinExistence type="predicted"/>
<evidence type="ECO:0000313" key="4">
    <source>
        <dbReference type="Proteomes" id="UP000463700"/>
    </source>
</evidence>
<reference evidence="1 4" key="1">
    <citation type="journal article" date="2020" name="Int. J. Syst. Evol. Microbiol.">
        <title>Paraburkholderia madseniana sp. nov., a phenolic acid-degrading bacterium isolated from acidic forest soil.</title>
        <authorList>
            <person name="Wilhelm R.C."/>
            <person name="Murphy S.J.L."/>
            <person name="Feriancek N.M."/>
            <person name="Karasz D.C."/>
            <person name="DeRito C.M."/>
            <person name="Newman J.D."/>
            <person name="Buckley D.H."/>
        </authorList>
    </citation>
    <scope>NUCLEOTIDE SEQUENCE [LARGE SCALE GENOMIC DNA]</scope>
    <source>
        <strain evidence="1 4">RP11</strain>
    </source>
</reference>
<comment type="caution">
    <text evidence="1">The sequence shown here is derived from an EMBL/GenBank/DDBJ whole genome shotgun (WGS) entry which is preliminary data.</text>
</comment>
<dbReference type="EMBL" id="VOSW01000105">
    <property type="protein sequence ID" value="KAE8754941.1"/>
    <property type="molecule type" value="Genomic_DNA"/>
</dbReference>
<evidence type="ECO:0000313" key="2">
    <source>
        <dbReference type="EMBL" id="MCX4144120.1"/>
    </source>
</evidence>
<accession>A0A6N6W3Z7</accession>
<dbReference type="AlphaFoldDB" id="A0A6N6W3Z7"/>
<evidence type="ECO:0000313" key="1">
    <source>
        <dbReference type="EMBL" id="KAE8754941.1"/>
    </source>
</evidence>
<keyword evidence="5" id="KW-1185">Reference proteome</keyword>
<dbReference type="EMBL" id="JAPKHW010000001">
    <property type="protein sequence ID" value="MCX4144120.1"/>
    <property type="molecule type" value="Genomic_DNA"/>
</dbReference>
<organism evidence="1 4">
    <name type="scientific">Paraburkholderia madseniana</name>
    <dbReference type="NCBI Taxonomy" id="2599607"/>
    <lineage>
        <taxon>Bacteria</taxon>
        <taxon>Pseudomonadati</taxon>
        <taxon>Pseudomonadota</taxon>
        <taxon>Betaproteobacteria</taxon>
        <taxon>Burkholderiales</taxon>
        <taxon>Burkholderiaceae</taxon>
        <taxon>Paraburkholderia</taxon>
    </lineage>
</organism>